<feature type="binding site" evidence="10">
    <location>
        <position position="186"/>
    </location>
    <ligand>
        <name>[4Fe-4S] cluster</name>
        <dbReference type="ChEBI" id="CHEBI:49883"/>
    </ligand>
</feature>
<dbReference type="InterPro" id="IPR003265">
    <property type="entry name" value="HhH-GPD_domain"/>
</dbReference>
<dbReference type="PANTHER" id="PTHR10359:SF18">
    <property type="entry name" value="ENDONUCLEASE III"/>
    <property type="match status" value="1"/>
</dbReference>
<dbReference type="FunFam" id="1.10.340.30:FF:000001">
    <property type="entry name" value="Endonuclease III"/>
    <property type="match status" value="1"/>
</dbReference>
<evidence type="ECO:0000256" key="4">
    <source>
        <dbReference type="ARBA" id="ARBA00022763"/>
    </source>
</evidence>
<feature type="binding site" evidence="10">
    <location>
        <position position="183"/>
    </location>
    <ligand>
        <name>[4Fe-4S] cluster</name>
        <dbReference type="ChEBI" id="CHEBI:49883"/>
    </ligand>
</feature>
<dbReference type="AlphaFoldDB" id="A0A841H7T2"/>
<dbReference type="Pfam" id="PF00730">
    <property type="entry name" value="HhH-GPD"/>
    <property type="match status" value="1"/>
</dbReference>
<evidence type="ECO:0000259" key="11">
    <source>
        <dbReference type="SMART" id="SM00478"/>
    </source>
</evidence>
<dbReference type="PANTHER" id="PTHR10359">
    <property type="entry name" value="A/G-SPECIFIC ADENINE GLYCOSYLASE/ENDONUCLEASE III"/>
    <property type="match status" value="1"/>
</dbReference>
<comment type="function">
    <text evidence="10">DNA repair enzyme that has both DNA N-glycosylase activity and AP-lyase activity. The DNA N-glycosylase activity releases various damaged pyrimidines from DNA by cleaving the N-glycosidic bond, leaving an AP (apurinic/apyrimidinic) site. The AP-lyase activity cleaves the phosphodiester bond 3' to the AP site by a beta-elimination, leaving a 3'-terminal unsaturated sugar and a product with a terminal 5'-phosphate.</text>
</comment>
<dbReference type="Proteomes" id="UP000582837">
    <property type="component" value="Unassembled WGS sequence"/>
</dbReference>
<evidence type="ECO:0000256" key="10">
    <source>
        <dbReference type="HAMAP-Rule" id="MF_00942"/>
    </source>
</evidence>
<dbReference type="InterPro" id="IPR005759">
    <property type="entry name" value="Nth"/>
</dbReference>
<dbReference type="InterPro" id="IPR023170">
    <property type="entry name" value="HhH_base_excis_C"/>
</dbReference>
<dbReference type="EMBL" id="JACHIA010000038">
    <property type="protein sequence ID" value="MBB6074048.1"/>
    <property type="molecule type" value="Genomic_DNA"/>
</dbReference>
<keyword evidence="4 10" id="KW-0227">DNA damage</keyword>
<dbReference type="InterPro" id="IPR000445">
    <property type="entry name" value="HhH_motif"/>
</dbReference>
<comment type="caution">
    <text evidence="12">The sequence shown here is derived from an EMBL/GenBank/DDBJ whole genome shotgun (WGS) entry which is preliminary data.</text>
</comment>
<feature type="binding site" evidence="10">
    <location>
        <position position="192"/>
    </location>
    <ligand>
        <name>[4Fe-4S] cluster</name>
        <dbReference type="ChEBI" id="CHEBI:49883"/>
    </ligand>
</feature>
<dbReference type="EC" id="4.2.99.18" evidence="10"/>
<evidence type="ECO:0000256" key="9">
    <source>
        <dbReference type="ARBA" id="ARBA00023295"/>
    </source>
</evidence>
<dbReference type="GO" id="GO:0140078">
    <property type="term" value="F:class I DNA-(apurinic or apyrimidinic site) endonuclease activity"/>
    <property type="evidence" value="ECO:0007669"/>
    <property type="project" value="UniProtKB-EC"/>
</dbReference>
<gene>
    <name evidence="10" type="primary">nth</name>
    <name evidence="12" type="ORF">HNQ61_005729</name>
</gene>
<keyword evidence="10 12" id="KW-0456">Lyase</keyword>
<keyword evidence="3 10" id="KW-0479">Metal-binding</keyword>
<keyword evidence="5 10" id="KW-0378">Hydrolase</keyword>
<dbReference type="InterPro" id="IPR004036">
    <property type="entry name" value="Endonuclease-III-like_CS2"/>
</dbReference>
<keyword evidence="6 10" id="KW-0408">Iron</keyword>
<dbReference type="GO" id="GO:0046872">
    <property type="term" value="F:metal ion binding"/>
    <property type="evidence" value="ECO:0007669"/>
    <property type="project" value="UniProtKB-KW"/>
</dbReference>
<keyword evidence="13" id="KW-1185">Reference proteome</keyword>
<dbReference type="PIRSF" id="PIRSF001435">
    <property type="entry name" value="Nth"/>
    <property type="match status" value="1"/>
</dbReference>
<comment type="catalytic activity">
    <reaction evidence="10">
        <text>2'-deoxyribonucleotide-(2'-deoxyribose 5'-phosphate)-2'-deoxyribonucleotide-DNA = a 3'-end 2'-deoxyribonucleotide-(2,3-dehydro-2,3-deoxyribose 5'-phosphate)-DNA + a 5'-end 5'-phospho-2'-deoxyribonucleoside-DNA + H(+)</text>
        <dbReference type="Rhea" id="RHEA:66592"/>
        <dbReference type="Rhea" id="RHEA-COMP:13180"/>
        <dbReference type="Rhea" id="RHEA-COMP:16897"/>
        <dbReference type="Rhea" id="RHEA-COMP:17067"/>
        <dbReference type="ChEBI" id="CHEBI:15378"/>
        <dbReference type="ChEBI" id="CHEBI:136412"/>
        <dbReference type="ChEBI" id="CHEBI:157695"/>
        <dbReference type="ChEBI" id="CHEBI:167181"/>
        <dbReference type="EC" id="4.2.99.18"/>
    </reaction>
</comment>
<dbReference type="Pfam" id="PF00633">
    <property type="entry name" value="HHH"/>
    <property type="match status" value="1"/>
</dbReference>
<dbReference type="HAMAP" id="MF_00942">
    <property type="entry name" value="Nth"/>
    <property type="match status" value="1"/>
</dbReference>
<dbReference type="SMART" id="SM00478">
    <property type="entry name" value="ENDO3c"/>
    <property type="match status" value="1"/>
</dbReference>
<comment type="similarity">
    <text evidence="1 10">Belongs to the Nth/MutY family.</text>
</comment>
<name>A0A841H7T2_9BACT</name>
<dbReference type="GO" id="GO:0051539">
    <property type="term" value="F:4 iron, 4 sulfur cluster binding"/>
    <property type="evidence" value="ECO:0007669"/>
    <property type="project" value="UniProtKB-UniRule"/>
</dbReference>
<keyword evidence="8 10" id="KW-0234">DNA repair</keyword>
<dbReference type="Gene3D" id="1.10.340.30">
    <property type="entry name" value="Hypothetical protein, domain 2"/>
    <property type="match status" value="1"/>
</dbReference>
<feature type="binding site" evidence="10">
    <location>
        <position position="176"/>
    </location>
    <ligand>
        <name>[4Fe-4S] cluster</name>
        <dbReference type="ChEBI" id="CHEBI:49883"/>
    </ligand>
</feature>
<evidence type="ECO:0000256" key="1">
    <source>
        <dbReference type="ARBA" id="ARBA00008343"/>
    </source>
</evidence>
<dbReference type="SUPFAM" id="SSF48150">
    <property type="entry name" value="DNA-glycosylase"/>
    <property type="match status" value="1"/>
</dbReference>
<accession>A0A841H7T2</accession>
<dbReference type="GO" id="GO:0003677">
    <property type="term" value="F:DNA binding"/>
    <property type="evidence" value="ECO:0007669"/>
    <property type="project" value="UniProtKB-UniRule"/>
</dbReference>
<feature type="domain" description="HhH-GPD" evidence="11">
    <location>
        <begin position="26"/>
        <end position="174"/>
    </location>
</feature>
<keyword evidence="2 10" id="KW-0004">4Fe-4S</keyword>
<evidence type="ECO:0000256" key="6">
    <source>
        <dbReference type="ARBA" id="ARBA00023004"/>
    </source>
</evidence>
<protein>
    <recommendedName>
        <fullName evidence="10">Endonuclease III</fullName>
        <ecNumber evidence="10">4.2.99.18</ecNumber>
    </recommendedName>
    <alternativeName>
        <fullName evidence="10">DNA-(apurinic or apyrimidinic site) lyase</fullName>
    </alternativeName>
</protein>
<evidence type="ECO:0000256" key="7">
    <source>
        <dbReference type="ARBA" id="ARBA00023014"/>
    </source>
</evidence>
<comment type="cofactor">
    <cofactor evidence="10">
        <name>[4Fe-4S] cluster</name>
        <dbReference type="ChEBI" id="CHEBI:49883"/>
    </cofactor>
    <text evidence="10">Binds 1 [4Fe-4S] cluster.</text>
</comment>
<evidence type="ECO:0000256" key="2">
    <source>
        <dbReference type="ARBA" id="ARBA00022485"/>
    </source>
</evidence>
<proteinExistence type="inferred from homology"/>
<evidence type="ECO:0000313" key="13">
    <source>
        <dbReference type="Proteomes" id="UP000582837"/>
    </source>
</evidence>
<sequence>MAALYPDSRCSLDYQDMLQLVVATVLSAQCTDAAVNRATPALFARFRTAADYAAASQDEMEEHLKSLNFFRNKAKSLIGLGRALQERHGGQVPADLAALTQLPGVGRKTANVVLGVGFGMAEGVVVDTHVKRIAARLGLTREEDPEPIEQDLLKLLDRDDRVIFTHRIIDHGRAVCTARRAFCERCTLAPLCPSAPEAYRVPAAPREMAVA</sequence>
<dbReference type="InterPro" id="IPR011257">
    <property type="entry name" value="DNA_glycosylase"/>
</dbReference>
<evidence type="ECO:0000256" key="8">
    <source>
        <dbReference type="ARBA" id="ARBA00023204"/>
    </source>
</evidence>
<keyword evidence="10" id="KW-0238">DNA-binding</keyword>
<dbReference type="CDD" id="cd00056">
    <property type="entry name" value="ENDO3c"/>
    <property type="match status" value="1"/>
</dbReference>
<evidence type="ECO:0000256" key="5">
    <source>
        <dbReference type="ARBA" id="ARBA00022801"/>
    </source>
</evidence>
<dbReference type="PROSITE" id="PS01155">
    <property type="entry name" value="ENDONUCLEASE_III_2"/>
    <property type="match status" value="1"/>
</dbReference>
<reference evidence="12 13" key="1">
    <citation type="submission" date="2020-08" db="EMBL/GenBank/DDBJ databases">
        <title>Genomic Encyclopedia of Type Strains, Phase IV (KMG-IV): sequencing the most valuable type-strain genomes for metagenomic binning, comparative biology and taxonomic classification.</title>
        <authorList>
            <person name="Goeker M."/>
        </authorList>
    </citation>
    <scope>NUCLEOTIDE SEQUENCE [LARGE SCALE GENOMIC DNA]</scope>
    <source>
        <strain evidence="12 13">DSM 29007</strain>
    </source>
</reference>
<evidence type="ECO:0000256" key="3">
    <source>
        <dbReference type="ARBA" id="ARBA00022723"/>
    </source>
</evidence>
<keyword evidence="9 10" id="KW-0326">Glycosidase</keyword>
<evidence type="ECO:0000313" key="12">
    <source>
        <dbReference type="EMBL" id="MBB6074048.1"/>
    </source>
</evidence>
<dbReference type="GO" id="GO:0019104">
    <property type="term" value="F:DNA N-glycosylase activity"/>
    <property type="evidence" value="ECO:0007669"/>
    <property type="project" value="UniProtKB-UniRule"/>
</dbReference>
<dbReference type="NCBIfam" id="TIGR01083">
    <property type="entry name" value="nth"/>
    <property type="match status" value="1"/>
</dbReference>
<organism evidence="12 13">
    <name type="scientific">Longimicrobium terrae</name>
    <dbReference type="NCBI Taxonomy" id="1639882"/>
    <lineage>
        <taxon>Bacteria</taxon>
        <taxon>Pseudomonadati</taxon>
        <taxon>Gemmatimonadota</taxon>
        <taxon>Longimicrobiia</taxon>
        <taxon>Longimicrobiales</taxon>
        <taxon>Longimicrobiaceae</taxon>
        <taxon>Longimicrobium</taxon>
    </lineage>
</organism>
<keyword evidence="12" id="KW-0255">Endonuclease</keyword>
<keyword evidence="12" id="KW-0540">Nuclease</keyword>
<keyword evidence="7 10" id="KW-0411">Iron-sulfur</keyword>
<dbReference type="GO" id="GO:0006285">
    <property type="term" value="P:base-excision repair, AP site formation"/>
    <property type="evidence" value="ECO:0007669"/>
    <property type="project" value="TreeGrafter"/>
</dbReference>
<dbReference type="Gene3D" id="1.10.1670.10">
    <property type="entry name" value="Helix-hairpin-Helix base-excision DNA repair enzymes (C-terminal)"/>
    <property type="match status" value="1"/>
</dbReference>